<keyword evidence="4" id="KW-1185">Reference proteome</keyword>
<evidence type="ECO:0000313" key="3">
    <source>
        <dbReference type="EMBL" id="MBP1475304.1"/>
    </source>
</evidence>
<feature type="signal peptide" evidence="2">
    <location>
        <begin position="1"/>
        <end position="22"/>
    </location>
</feature>
<name>A0ABS4DQG3_9GAMM</name>
<evidence type="ECO:0000256" key="2">
    <source>
        <dbReference type="SAM" id="SignalP"/>
    </source>
</evidence>
<proteinExistence type="predicted"/>
<accession>A0ABS4DQG3</accession>
<keyword evidence="2" id="KW-0732">Signal</keyword>
<comment type="caution">
    <text evidence="3">The sequence shown here is derived from an EMBL/GenBank/DDBJ whole genome shotgun (WGS) entry which is preliminary data.</text>
</comment>
<dbReference type="RefSeq" id="WP_209621773.1">
    <property type="nucleotide sequence ID" value="NZ_JAGJRS010000026.1"/>
</dbReference>
<evidence type="ECO:0000256" key="1">
    <source>
        <dbReference type="SAM" id="MobiDB-lite"/>
    </source>
</evidence>
<protein>
    <submittedName>
        <fullName evidence="3">Uncharacterized protein</fullName>
    </submittedName>
</protein>
<feature type="region of interest" description="Disordered" evidence="1">
    <location>
        <begin position="59"/>
        <end position="98"/>
    </location>
</feature>
<feature type="chain" id="PRO_5045167148" evidence="2">
    <location>
        <begin position="23"/>
        <end position="180"/>
    </location>
</feature>
<dbReference type="EMBL" id="JAGJRS010000026">
    <property type="protein sequence ID" value="MBP1475304.1"/>
    <property type="molecule type" value="Genomic_DNA"/>
</dbReference>
<organism evidence="3 4">
    <name type="scientific">Frateuria flava</name>
    <dbReference type="NCBI Taxonomy" id="2821489"/>
    <lineage>
        <taxon>Bacteria</taxon>
        <taxon>Pseudomonadati</taxon>
        <taxon>Pseudomonadota</taxon>
        <taxon>Gammaproteobacteria</taxon>
        <taxon>Lysobacterales</taxon>
        <taxon>Rhodanobacteraceae</taxon>
        <taxon>Frateuria</taxon>
    </lineage>
</organism>
<feature type="compositionally biased region" description="Basic and acidic residues" evidence="1">
    <location>
        <begin position="171"/>
        <end position="180"/>
    </location>
</feature>
<feature type="region of interest" description="Disordered" evidence="1">
    <location>
        <begin position="124"/>
        <end position="180"/>
    </location>
</feature>
<evidence type="ECO:0000313" key="4">
    <source>
        <dbReference type="Proteomes" id="UP000823790"/>
    </source>
</evidence>
<reference evidence="3 4" key="1">
    <citation type="submission" date="2021-04" db="EMBL/GenBank/DDBJ databases">
        <authorList>
            <person name="Huq M.A."/>
        </authorList>
    </citation>
    <scope>NUCLEOTIDE SEQUENCE [LARGE SCALE GENOMIC DNA]</scope>
    <source>
        <strain evidence="3 4">MAH-13</strain>
    </source>
</reference>
<gene>
    <name evidence="3" type="ORF">J7I44_13400</name>
</gene>
<dbReference type="Proteomes" id="UP000823790">
    <property type="component" value="Unassembled WGS sequence"/>
</dbReference>
<feature type="compositionally biased region" description="Low complexity" evidence="1">
    <location>
        <begin position="158"/>
        <end position="167"/>
    </location>
</feature>
<sequence length="180" mass="17755">MRKTLLAAVMGAGVFAILPALAQVSLGGAGRVGAGVTAGANGALTGAPGRLGTQAGQTMQRADRHARHVTDQTRRTLDRHDRVEVDTTARGSAGVRAGDQHTAANAGIHAGAAVDTGAATARARGTARGVGGPVSDRAHAAVDSTQRTAGSVGEAARRTATGTSTGADAKVSGRADTHGH</sequence>
<feature type="compositionally biased region" description="Basic and acidic residues" evidence="1">
    <location>
        <begin position="68"/>
        <end position="87"/>
    </location>
</feature>